<gene>
    <name evidence="1" type="ORF">LHGZ1_2998</name>
</gene>
<proteinExistence type="predicted"/>
<evidence type="ECO:0000313" key="2">
    <source>
        <dbReference type="Proteomes" id="UP000197424"/>
    </source>
</evidence>
<reference evidence="2" key="1">
    <citation type="submission" date="2017-06" db="EMBL/GenBank/DDBJ databases">
        <title>Whole genome sequence of Laribacter hongkongensis LHGZ1.</title>
        <authorList>
            <person name="Chen D."/>
            <person name="Wu H."/>
            <person name="Chen J."/>
        </authorList>
    </citation>
    <scope>NUCLEOTIDE SEQUENCE [LARGE SCALE GENOMIC DNA]</scope>
    <source>
        <strain evidence="2">LHGZ1</strain>
    </source>
</reference>
<dbReference type="Proteomes" id="UP000197424">
    <property type="component" value="Chromosome"/>
</dbReference>
<evidence type="ECO:0000313" key="1">
    <source>
        <dbReference type="EMBL" id="ASJ25829.1"/>
    </source>
</evidence>
<accession>A0A248LMV4</accession>
<dbReference type="AlphaFoldDB" id="A0A248LMV4"/>
<name>A0A248LMV4_9NEIS</name>
<protein>
    <submittedName>
        <fullName evidence="1">Uncharacterized protein</fullName>
    </submittedName>
</protein>
<organism evidence="1 2">
    <name type="scientific">Laribacter hongkongensis</name>
    <dbReference type="NCBI Taxonomy" id="168471"/>
    <lineage>
        <taxon>Bacteria</taxon>
        <taxon>Pseudomonadati</taxon>
        <taxon>Pseudomonadota</taxon>
        <taxon>Betaproteobacteria</taxon>
        <taxon>Neisseriales</taxon>
        <taxon>Aquaspirillaceae</taxon>
        <taxon>Laribacter</taxon>
    </lineage>
</organism>
<sequence length="42" mass="4784">MIPSRRFFAFSSTFILPLEISQSDTGHAFPYGMEQISRVTMS</sequence>
<dbReference type="EMBL" id="CP022115">
    <property type="protein sequence ID" value="ASJ25829.1"/>
    <property type="molecule type" value="Genomic_DNA"/>
</dbReference>